<dbReference type="AlphaFoldDB" id="A0A3S5BC38"/>
<comment type="caution">
    <text evidence="2">The sequence shown here is derived from an EMBL/GenBank/DDBJ whole genome shotgun (WGS) entry which is preliminary data.</text>
</comment>
<evidence type="ECO:0000313" key="3">
    <source>
        <dbReference type="Proteomes" id="UP000784294"/>
    </source>
</evidence>
<feature type="region of interest" description="Disordered" evidence="1">
    <location>
        <begin position="137"/>
        <end position="166"/>
    </location>
</feature>
<name>A0A3S5BC38_9PLAT</name>
<dbReference type="Proteomes" id="UP000784294">
    <property type="component" value="Unassembled WGS sequence"/>
</dbReference>
<organism evidence="2 3">
    <name type="scientific">Protopolystoma xenopodis</name>
    <dbReference type="NCBI Taxonomy" id="117903"/>
    <lineage>
        <taxon>Eukaryota</taxon>
        <taxon>Metazoa</taxon>
        <taxon>Spiralia</taxon>
        <taxon>Lophotrochozoa</taxon>
        <taxon>Platyhelminthes</taxon>
        <taxon>Monogenea</taxon>
        <taxon>Polyopisthocotylea</taxon>
        <taxon>Polystomatidea</taxon>
        <taxon>Polystomatidae</taxon>
        <taxon>Protopolystoma</taxon>
    </lineage>
</organism>
<protein>
    <submittedName>
        <fullName evidence="2">Uncharacterized protein</fullName>
    </submittedName>
</protein>
<sequence length="461" mass="50405">MIGRPERHSVTRFWARLIRPCLRPRSSRGLFSCTVHVEHGRRRVGWRRHRQRHRLARSPASTDRCTRAFGLDVSAADRYTSRLPAINTPHSAVPSRPVPSRPVLFCPVLSCLALRAPRSEACDLTGAQGLSRLVMPTGRRASSRGGRAWLDDSQPRRGRRVDPPISHCTQPSAALGHLLTRRHGRRSDTVAQGVGGPSARQSGGLGVRRGAGLAGGRCLVAERIRRRWQHVGRRRRGQFPLLGRRIAGSGRAGPSAVDAAEILRRDRVHRNEPDGSSKHDFLHFFSPPQSAFASHLPVKDTVASANHLGIYSDDMASLGAIMEERDLCNCRLPVRVVASVRLGVWLQPEDEPKAASSGLDPSRPDWVVGSRAPEGSEASKAALECTYSLLRIIATFCGKSGLHRDLFILRFMQKLVKASLALSGGSAGEMWGGVPKGMLAEAVTDDAAFSGRSLADQLRWP</sequence>
<accession>A0A3S5BC38</accession>
<feature type="compositionally biased region" description="Low complexity" evidence="1">
    <location>
        <begin position="138"/>
        <end position="148"/>
    </location>
</feature>
<evidence type="ECO:0000256" key="1">
    <source>
        <dbReference type="SAM" id="MobiDB-lite"/>
    </source>
</evidence>
<feature type="region of interest" description="Disordered" evidence="1">
    <location>
        <begin position="351"/>
        <end position="371"/>
    </location>
</feature>
<dbReference type="EMBL" id="CAAALY010039936">
    <property type="protein sequence ID" value="VEL19071.1"/>
    <property type="molecule type" value="Genomic_DNA"/>
</dbReference>
<gene>
    <name evidence="2" type="ORF">PXEA_LOCUS12511</name>
</gene>
<evidence type="ECO:0000313" key="2">
    <source>
        <dbReference type="EMBL" id="VEL19071.1"/>
    </source>
</evidence>
<keyword evidence="3" id="KW-1185">Reference proteome</keyword>
<feature type="region of interest" description="Disordered" evidence="1">
    <location>
        <begin position="186"/>
        <end position="207"/>
    </location>
</feature>
<reference evidence="2" key="1">
    <citation type="submission" date="2018-11" db="EMBL/GenBank/DDBJ databases">
        <authorList>
            <consortium name="Pathogen Informatics"/>
        </authorList>
    </citation>
    <scope>NUCLEOTIDE SEQUENCE</scope>
</reference>
<proteinExistence type="predicted"/>